<proteinExistence type="inferred from homology"/>
<dbReference type="PANTHER" id="PTHR11097:SF8">
    <property type="entry name" value="EXOSOME COMPLEX COMPONENT RRP42"/>
    <property type="match status" value="1"/>
</dbReference>
<keyword evidence="9" id="KW-1185">Reference proteome</keyword>
<comment type="similarity">
    <text evidence="3">Belongs to the RNase PH family.</text>
</comment>
<dbReference type="SUPFAM" id="SSF54211">
    <property type="entry name" value="Ribosomal protein S5 domain 2-like"/>
    <property type="match status" value="1"/>
</dbReference>
<evidence type="ECO:0000313" key="8">
    <source>
        <dbReference type="EMBL" id="QDZ22802.1"/>
    </source>
</evidence>
<organism evidence="8 9">
    <name type="scientific">Chloropicon primus</name>
    <dbReference type="NCBI Taxonomy" id="1764295"/>
    <lineage>
        <taxon>Eukaryota</taxon>
        <taxon>Viridiplantae</taxon>
        <taxon>Chlorophyta</taxon>
        <taxon>Chloropicophyceae</taxon>
        <taxon>Chloropicales</taxon>
        <taxon>Chloropicaceae</taxon>
        <taxon>Chloropicon</taxon>
    </lineage>
</organism>
<dbReference type="GO" id="GO:0071028">
    <property type="term" value="P:nuclear mRNA surveillance"/>
    <property type="evidence" value="ECO:0007669"/>
    <property type="project" value="TreeGrafter"/>
</dbReference>
<dbReference type="GO" id="GO:0034473">
    <property type="term" value="P:U1 snRNA 3'-end processing"/>
    <property type="evidence" value="ECO:0007669"/>
    <property type="project" value="TreeGrafter"/>
</dbReference>
<keyword evidence="4" id="KW-0963">Cytoplasm</keyword>
<dbReference type="Pfam" id="PF01138">
    <property type="entry name" value="RNase_PH"/>
    <property type="match status" value="1"/>
</dbReference>
<feature type="domain" description="Exoribonuclease phosphorolytic" evidence="7">
    <location>
        <begin position="26"/>
        <end position="168"/>
    </location>
</feature>
<dbReference type="InterPro" id="IPR001247">
    <property type="entry name" value="ExoRNase_PH_dom1"/>
</dbReference>
<keyword evidence="5" id="KW-0271">Exosome</keyword>
<dbReference type="Proteomes" id="UP000316726">
    <property type="component" value="Chromosome 8"/>
</dbReference>
<dbReference type="GO" id="GO:0000177">
    <property type="term" value="C:cytoplasmic exosome (RNase complex)"/>
    <property type="evidence" value="ECO:0007669"/>
    <property type="project" value="TreeGrafter"/>
</dbReference>
<dbReference type="GO" id="GO:0016075">
    <property type="term" value="P:rRNA catabolic process"/>
    <property type="evidence" value="ECO:0007669"/>
    <property type="project" value="TreeGrafter"/>
</dbReference>
<name>A0A5B8MTQ1_9CHLO</name>
<reference evidence="8 9" key="1">
    <citation type="submission" date="2018-07" db="EMBL/GenBank/DDBJ databases">
        <title>The complete nuclear genome of the prasinophyte Chloropicon primus (CCMP1205).</title>
        <authorList>
            <person name="Pombert J.-F."/>
            <person name="Otis C."/>
            <person name="Turmel M."/>
            <person name="Lemieux C."/>
        </authorList>
    </citation>
    <scope>NUCLEOTIDE SEQUENCE [LARGE SCALE GENOMIC DNA]</scope>
    <source>
        <strain evidence="8 9">CCMP1205</strain>
    </source>
</reference>
<comment type="subcellular location">
    <subcellularLocation>
        <location evidence="1">Cytoplasm</location>
    </subcellularLocation>
    <subcellularLocation>
        <location evidence="2">Nucleus</location>
        <location evidence="2">Nucleolus</location>
    </subcellularLocation>
</comment>
<evidence type="ECO:0000256" key="1">
    <source>
        <dbReference type="ARBA" id="ARBA00004496"/>
    </source>
</evidence>
<evidence type="ECO:0000256" key="4">
    <source>
        <dbReference type="ARBA" id="ARBA00022490"/>
    </source>
</evidence>
<gene>
    <name evidence="8" type="ORF">A3770_08p53200</name>
</gene>
<dbReference type="GO" id="GO:0000467">
    <property type="term" value="P:exonucleolytic trimming to generate mature 3'-end of 5.8S rRNA from tricistronic rRNA transcript (SSU-rRNA, 5.8S rRNA, LSU-rRNA)"/>
    <property type="evidence" value="ECO:0007669"/>
    <property type="project" value="TreeGrafter"/>
</dbReference>
<dbReference type="GO" id="GO:0005730">
    <property type="term" value="C:nucleolus"/>
    <property type="evidence" value="ECO:0007669"/>
    <property type="project" value="UniProtKB-SubCell"/>
</dbReference>
<dbReference type="InterPro" id="IPR036345">
    <property type="entry name" value="ExoRNase_PH_dom2_sf"/>
</dbReference>
<evidence type="ECO:0000256" key="5">
    <source>
        <dbReference type="ARBA" id="ARBA00022835"/>
    </source>
</evidence>
<accession>A0A5B8MTQ1</accession>
<dbReference type="GO" id="GO:0071038">
    <property type="term" value="P:TRAMP-dependent tRNA surveillance pathway"/>
    <property type="evidence" value="ECO:0007669"/>
    <property type="project" value="TreeGrafter"/>
</dbReference>
<evidence type="ECO:0000259" key="7">
    <source>
        <dbReference type="Pfam" id="PF01138"/>
    </source>
</evidence>
<dbReference type="GO" id="GO:0035925">
    <property type="term" value="F:mRNA 3'-UTR AU-rich region binding"/>
    <property type="evidence" value="ECO:0007669"/>
    <property type="project" value="TreeGrafter"/>
</dbReference>
<dbReference type="InterPro" id="IPR050590">
    <property type="entry name" value="Exosome_comp_Rrp42_subfam"/>
</dbReference>
<evidence type="ECO:0000313" key="9">
    <source>
        <dbReference type="Proteomes" id="UP000316726"/>
    </source>
</evidence>
<evidence type="ECO:0000256" key="3">
    <source>
        <dbReference type="ARBA" id="ARBA00006678"/>
    </source>
</evidence>
<dbReference type="EMBL" id="CP031041">
    <property type="protein sequence ID" value="QDZ22802.1"/>
    <property type="molecule type" value="Genomic_DNA"/>
</dbReference>
<dbReference type="STRING" id="1764295.A0A5B8MTQ1"/>
<evidence type="ECO:0000256" key="6">
    <source>
        <dbReference type="ARBA" id="ARBA00042523"/>
    </source>
</evidence>
<dbReference type="InterPro" id="IPR027408">
    <property type="entry name" value="PNPase/RNase_PH_dom_sf"/>
</dbReference>
<dbReference type="GO" id="GO:0071035">
    <property type="term" value="P:nuclear polyadenylation-dependent rRNA catabolic process"/>
    <property type="evidence" value="ECO:0007669"/>
    <property type="project" value="TreeGrafter"/>
</dbReference>
<dbReference type="AlphaFoldDB" id="A0A5B8MTQ1"/>
<dbReference type="SUPFAM" id="SSF55666">
    <property type="entry name" value="Ribonuclease PH domain 2-like"/>
    <property type="match status" value="1"/>
</dbReference>
<sequence length="293" mass="31886">MATTGEDVWVAGVRGNVRQDGRENSEYRRITIQNGTIEHAQGSALVQIGDTKVLAAASLEIGEPREGRPKSGVVRVTVDCTLCYPVDGTNWRSYDRYGKDLASQVEDLYNGPRGSSKGVLDEENDLCLAEGQSVWCFTIDCVVLSDDGSLLDCLSLACRSCLCDVGIPKFEVLETNEVGPSGPEITIEEDPNQYWQLQCARVPVYVSLGLVETLWVYDLCKNEENHCRSRLTFGVDASGAIKQVVSGASGTCVNYSRNVANIIEAACLAGRKLLSSIDSVDQGKDQHLFHIGK</sequence>
<evidence type="ECO:0000256" key="2">
    <source>
        <dbReference type="ARBA" id="ARBA00004604"/>
    </source>
</evidence>
<dbReference type="PANTHER" id="PTHR11097">
    <property type="entry name" value="EXOSOME COMPLEX EXONUCLEASE RIBOSOMAL RNA PROCESSING PROTEIN"/>
    <property type="match status" value="1"/>
</dbReference>
<dbReference type="GO" id="GO:0034476">
    <property type="term" value="P:U5 snRNA 3'-end processing"/>
    <property type="evidence" value="ECO:0007669"/>
    <property type="project" value="TreeGrafter"/>
</dbReference>
<dbReference type="Gene3D" id="3.30.230.70">
    <property type="entry name" value="GHMP Kinase, N-terminal domain"/>
    <property type="match status" value="1"/>
</dbReference>
<dbReference type="OrthoDB" id="10264038at2759"/>
<protein>
    <recommendedName>
        <fullName evidence="6">Ribosomal RNA-processing protein 42</fullName>
    </recommendedName>
</protein>
<dbReference type="GO" id="GO:0000176">
    <property type="term" value="C:nuclear exosome (RNase complex)"/>
    <property type="evidence" value="ECO:0007669"/>
    <property type="project" value="TreeGrafter"/>
</dbReference>
<dbReference type="GO" id="GO:0034475">
    <property type="term" value="P:U4 snRNA 3'-end processing"/>
    <property type="evidence" value="ECO:0007669"/>
    <property type="project" value="TreeGrafter"/>
</dbReference>
<dbReference type="InterPro" id="IPR020568">
    <property type="entry name" value="Ribosomal_Su5_D2-typ_SF"/>
</dbReference>